<accession>A0AAD1YAI8</accession>
<protein>
    <submittedName>
        <fullName evidence="2">Uncharacterized protein</fullName>
    </submittedName>
</protein>
<dbReference type="Gene3D" id="1.10.287.1490">
    <property type="match status" value="1"/>
</dbReference>
<dbReference type="Proteomes" id="UP001295684">
    <property type="component" value="Unassembled WGS sequence"/>
</dbReference>
<evidence type="ECO:0000313" key="2">
    <source>
        <dbReference type="EMBL" id="CAI2386057.1"/>
    </source>
</evidence>
<evidence type="ECO:0000256" key="1">
    <source>
        <dbReference type="SAM" id="Coils"/>
    </source>
</evidence>
<evidence type="ECO:0000313" key="3">
    <source>
        <dbReference type="Proteomes" id="UP001295684"/>
    </source>
</evidence>
<keyword evidence="3" id="KW-1185">Reference proteome</keyword>
<organism evidence="2 3">
    <name type="scientific">Euplotes crassus</name>
    <dbReference type="NCBI Taxonomy" id="5936"/>
    <lineage>
        <taxon>Eukaryota</taxon>
        <taxon>Sar</taxon>
        <taxon>Alveolata</taxon>
        <taxon>Ciliophora</taxon>
        <taxon>Intramacronucleata</taxon>
        <taxon>Spirotrichea</taxon>
        <taxon>Hypotrichia</taxon>
        <taxon>Euplotida</taxon>
        <taxon>Euplotidae</taxon>
        <taxon>Moneuplotes</taxon>
    </lineage>
</organism>
<dbReference type="AlphaFoldDB" id="A0AAD1YAI8"/>
<reference evidence="2" key="1">
    <citation type="submission" date="2023-07" db="EMBL/GenBank/DDBJ databases">
        <authorList>
            <consortium name="AG Swart"/>
            <person name="Singh M."/>
            <person name="Singh A."/>
            <person name="Seah K."/>
            <person name="Emmerich C."/>
        </authorList>
    </citation>
    <scope>NUCLEOTIDE SEQUENCE</scope>
    <source>
        <strain evidence="2">DP1</strain>
    </source>
</reference>
<name>A0AAD1YAI8_EUPCR</name>
<comment type="caution">
    <text evidence="2">The sequence shown here is derived from an EMBL/GenBank/DDBJ whole genome shotgun (WGS) entry which is preliminary data.</text>
</comment>
<keyword evidence="1" id="KW-0175">Coiled coil</keyword>
<gene>
    <name evidence="2" type="ORF">ECRASSUSDP1_LOCUS27658</name>
</gene>
<sequence>MELPKCDYQKECSTVAFMIKARPEGCIPEDIFVCAKCCVTRFTEEESSRVPESGEVLECLEFVEHHLNKINHFREWHKLDQKCNIQWTKFLPDLKIYELSHMQLKKDLALAKTTNDWAHLPYLLIEAKELVNSVKTSKIFNEYCKELSFREFRDDKFDANKMHYASKIWTNKQLMKLRNHLTTTEYGRVIIKIGEMQEICKKHERIIKEQEREIIKKDQEIDQKDARIEFSDQEILKLRGEIQNEEQKAKQLMKELSEKDEFILAHRNEVYSLTHRNIELQEEIEKIYKDIEALKKTLEQKERVVKGLQNYKRKEAIKELGCQSDRAMFAEKSKHMNGSGGIRGIMKRKIEAIRETLELDFCFSYKYHRKFLKEVKHHKITSLESLSFDRPDLLEEPETLNQFLSDLICENTNYCKTSFIKNSNSLMKKNIHCLCLIITPIIKTLPCVTQEVCFSGTKVSKTQLEGLFVASKNAKKISFINCKIEPGNECGFGEKLEGATFETLDFYGTGKGYYSNWS</sequence>
<proteinExistence type="predicted"/>
<dbReference type="EMBL" id="CAMPGE010028537">
    <property type="protein sequence ID" value="CAI2386057.1"/>
    <property type="molecule type" value="Genomic_DNA"/>
</dbReference>
<feature type="coiled-coil region" evidence="1">
    <location>
        <begin position="193"/>
        <end position="311"/>
    </location>
</feature>